<dbReference type="EMBL" id="JACJIP010000001">
    <property type="protein sequence ID" value="MBA9083642.1"/>
    <property type="molecule type" value="Genomic_DNA"/>
</dbReference>
<dbReference type="PANTHER" id="PTHR10357:SF209">
    <property type="entry name" value="PERIPLASMIC ALPHA-AMYLASE"/>
    <property type="match status" value="1"/>
</dbReference>
<evidence type="ECO:0000256" key="4">
    <source>
        <dbReference type="ARBA" id="ARBA00022837"/>
    </source>
</evidence>
<comment type="caution">
    <text evidence="8">The sequence shown here is derived from an EMBL/GenBank/DDBJ whole genome shotgun (WGS) entry which is preliminary data.</text>
</comment>
<dbReference type="CDD" id="cd02859">
    <property type="entry name" value="E_set_AMPKbeta_like_N"/>
    <property type="match status" value="1"/>
</dbReference>
<dbReference type="InterPro" id="IPR017853">
    <property type="entry name" value="GH"/>
</dbReference>
<dbReference type="Gene3D" id="2.60.40.10">
    <property type="entry name" value="Immunoglobulins"/>
    <property type="match status" value="1"/>
</dbReference>
<feature type="domain" description="SLH" evidence="7">
    <location>
        <begin position="1647"/>
        <end position="1710"/>
    </location>
</feature>
<organism evidence="8 9">
    <name type="scientific">Fontibacillus solani</name>
    <dbReference type="NCBI Taxonomy" id="1572857"/>
    <lineage>
        <taxon>Bacteria</taxon>
        <taxon>Bacillati</taxon>
        <taxon>Bacillota</taxon>
        <taxon>Bacilli</taxon>
        <taxon>Bacillales</taxon>
        <taxon>Paenibacillaceae</taxon>
        <taxon>Fontibacillus</taxon>
    </lineage>
</organism>
<dbReference type="PANTHER" id="PTHR10357">
    <property type="entry name" value="ALPHA-AMYLASE FAMILY MEMBER"/>
    <property type="match status" value="1"/>
</dbReference>
<evidence type="ECO:0000256" key="6">
    <source>
        <dbReference type="SAM" id="MobiDB-lite"/>
    </source>
</evidence>
<dbReference type="Gene3D" id="2.60.40.1080">
    <property type="match status" value="1"/>
</dbReference>
<dbReference type="SUPFAM" id="SSF81296">
    <property type="entry name" value="E set domains"/>
    <property type="match status" value="1"/>
</dbReference>
<dbReference type="SUPFAM" id="SSF49452">
    <property type="entry name" value="Starch-binding domain-like"/>
    <property type="match status" value="2"/>
</dbReference>
<dbReference type="InterPro" id="IPR001119">
    <property type="entry name" value="SLH_dom"/>
</dbReference>
<dbReference type="Gene3D" id="2.60.40.1180">
    <property type="entry name" value="Golgi alpha-mannosidase II"/>
    <property type="match status" value="1"/>
</dbReference>
<evidence type="ECO:0000313" key="8">
    <source>
        <dbReference type="EMBL" id="MBA9083642.1"/>
    </source>
</evidence>
<keyword evidence="3" id="KW-0378">Hydrolase</keyword>
<dbReference type="SUPFAM" id="SSF51011">
    <property type="entry name" value="Glycosyl hydrolase domain"/>
    <property type="match status" value="1"/>
</dbReference>
<dbReference type="InterPro" id="IPR013784">
    <property type="entry name" value="Carb-bd-like_fold"/>
</dbReference>
<evidence type="ECO:0000256" key="1">
    <source>
        <dbReference type="ARBA" id="ARBA00008061"/>
    </source>
</evidence>
<proteinExistence type="inferred from homology"/>
<reference evidence="8 9" key="1">
    <citation type="submission" date="2020-08" db="EMBL/GenBank/DDBJ databases">
        <title>Genomic Encyclopedia of Type Strains, Phase III (KMG-III): the genomes of soil and plant-associated and newly described type strains.</title>
        <authorList>
            <person name="Whitman W."/>
        </authorList>
    </citation>
    <scope>NUCLEOTIDE SEQUENCE [LARGE SCALE GENOMIC DNA]</scope>
    <source>
        <strain evidence="8 9">CECT 8693</strain>
    </source>
</reference>
<dbReference type="Pfam" id="PF00395">
    <property type="entry name" value="SLH"/>
    <property type="match status" value="3"/>
</dbReference>
<dbReference type="InterPro" id="IPR002044">
    <property type="entry name" value="CBM20"/>
</dbReference>
<dbReference type="InterPro" id="IPR005323">
    <property type="entry name" value="CBM41_pullulanase"/>
</dbReference>
<dbReference type="RefSeq" id="WP_182533817.1">
    <property type="nucleotide sequence ID" value="NZ_JACJIP010000001.1"/>
</dbReference>
<dbReference type="Gene3D" id="2.60.40.1110">
    <property type="match status" value="2"/>
</dbReference>
<dbReference type="Pfam" id="PF03714">
    <property type="entry name" value="PUD"/>
    <property type="match status" value="2"/>
</dbReference>
<evidence type="ECO:0000256" key="5">
    <source>
        <dbReference type="ARBA" id="ARBA00023295"/>
    </source>
</evidence>
<dbReference type="InterPro" id="IPR013780">
    <property type="entry name" value="Glyco_hydro_b"/>
</dbReference>
<dbReference type="GO" id="GO:0005975">
    <property type="term" value="P:carbohydrate metabolic process"/>
    <property type="evidence" value="ECO:0007669"/>
    <property type="project" value="InterPro"/>
</dbReference>
<keyword evidence="2" id="KW-0732">Signal</keyword>
<feature type="domain" description="SLH" evidence="7">
    <location>
        <begin position="1716"/>
        <end position="1774"/>
    </location>
</feature>
<sequence length="1774" mass="195044">MNKRFRAKGLVIGLAFMLVINLLSGIGQVFGDASSGQPAIDPNNIESPLFNEDGSVTVTGNTTESQLYIVGSFRDSIWKNFISMESVGTYIDNEGLTQNVFEHKFSKQDFVDGNGVIQYRFSTSNIEADDDRWNKAFSDSRNESTVDVNSAIYYLTLLDASDQKPSEQIVKGQSLQLKAARILADGTSQDLTNYATWSSKNTSVATVNAGKVTVADDAVADQDTVISAVYEQVETQVTLKVVANVLKSPVIDNDGNVTFNYKGSYTGEQLYVIGSMNNWQPATSKKMNKDPVTGVFSATMELAPNFYLYKFNTSNTDWADNFADPLNLPESGSNSFFVIPGIVIDASRQIKPGTTDLQLKAKYQDPNATELDDDVQPAWSLKSPVNGVQLTADGKLTVDASVPNGTKAVIVASYNGYTANKEIILTDKMYSYTINYYRYDGTAKDWNLWLFPEGANGTENAFTSESDGIAKGTYEFAEPSIYALPRLGDWVLKDEEVKINIPEGKESVEVWLVEGSKEVYYHQKPDFEAIKPVSRAVEITYVSNETDLDELKQWNVWVWNTGKRNDEFRFTEFDGNKAKVVIPIAAGVENIGFKMRKGFDWATAIVDVPDDRYIYSNSETMTKVVITQGQKEFRVLPGTSAPFLLDQRATFTYRDQKLFEELKMDQIEEVHLKMDGQLYKMNYVAEDERFVYTSELLAEGTHEYTFVVKMKDGTEAEVTDPKNTVNGKSTIVYKVTSPVLSAQVANPEFSYAETNLLDVSVAGITQEEIREIYADLTSLGGYEKTFVDNNLKKLTISVTDSILTGKKTLPVTVVDVYGNRHFTNAAVNIKTHQSVGKDDFDWDEARIYFMVTDRFRNGDESNDNPNGENYDKNHLETYHGGDLKGVTEKIPYLKDLGVNTIWITPIVDNIDFTANSSFPQYGYHGYWAKNFTKIDEHLGEMADFHELLDTAHDNNVKVMLDVVLNHTGYGMDDISGYNGRTNLPKPEERDVFNGMLRKNDEDPVIKNKIAGLPDFITEDPSVREQVIKWQTDWIENSRTAKGNTIDYFRVDTVKHVEDTTWMAFKNRLTEINPEFKIIGEHFGATVDDDGGYLRTGMMDSVLDFGFNDLASSFVRGGISDTEQALQSRNNRIDSAAMLGQFLSSHDENGFVWNLMSRENQTKFKEGTLDAAILEDLQGKQKIAASLQITSKGQPVIYYGEEVGHTGRTAGNMNNGEFNESRYDFDWDRLTDPTYNHIYDHYKKMLNIRNKHSKTFSKGTRAQLGGSDATGYDIFARTYKGESIVVGINTKDTEQQATFTVSGYQNATFTDEYSGQTYKADSNGTVTVSLPSSLDGGTVVLTAPKPEPSSPDGGGGGGSSYSTTPSSSTPSPAPTPQVNPGTVEVAAKAGAEGRKIAEVSLANVEKAIDSAAKGDKVVEIKVSGVNAGEATDVVIPGEAVAKAGDQKVGLRLVFPDITVNIPATGLPAKLNAHENIVFSKDVAATDAAEALKQGIKGKDSAYQPVGDIYNFSLSSVDASKQTAAIKLGAEVSVTLTLDDSVLKGIANKKKVGVYAVKEDGTVQYVGGKLKDNTITFTTDTLTRFVVMEYNKTFSDVKSGWSKDYIELLAAKHIASGVDSERFNPKGNVTRAEFAAFLGRALGLDQSAQAPSLSDIQDGAYYAGYVAALNKLGIITGYTDGTFRPNQTVTREQITVMLMRAYAHVSGSSLGQISGSEQASFNDLNTASGYAVDSIKAAKALGIINGLGENKFQPTATSTREQVAAMIILFLEKLDL</sequence>
<dbReference type="SUPFAM" id="SSF51445">
    <property type="entry name" value="(Trans)glycosidases"/>
    <property type="match status" value="1"/>
</dbReference>
<dbReference type="SMART" id="SM00635">
    <property type="entry name" value="BID_2"/>
    <property type="match status" value="1"/>
</dbReference>
<name>A0A7W3XPK6_9BACL</name>
<comment type="similarity">
    <text evidence="1">Belongs to the glycosyl hydrolase 13 family.</text>
</comment>
<evidence type="ECO:0000313" key="9">
    <source>
        <dbReference type="Proteomes" id="UP000567067"/>
    </source>
</evidence>
<keyword evidence="4" id="KW-0106">Calcium</keyword>
<dbReference type="GO" id="GO:2001070">
    <property type="term" value="F:starch binding"/>
    <property type="evidence" value="ECO:0007669"/>
    <property type="project" value="InterPro"/>
</dbReference>
<dbReference type="PROSITE" id="PS51272">
    <property type="entry name" value="SLH"/>
    <property type="match status" value="3"/>
</dbReference>
<dbReference type="CDD" id="cd10315">
    <property type="entry name" value="CBM41_pullulanase"/>
    <property type="match status" value="2"/>
</dbReference>
<feature type="region of interest" description="Disordered" evidence="6">
    <location>
        <begin position="1330"/>
        <end position="1379"/>
    </location>
</feature>
<evidence type="ECO:0000256" key="3">
    <source>
        <dbReference type="ARBA" id="ARBA00022801"/>
    </source>
</evidence>
<accession>A0A7W3XPK6</accession>
<feature type="compositionally biased region" description="Low complexity" evidence="6">
    <location>
        <begin position="1359"/>
        <end position="1369"/>
    </location>
</feature>
<feature type="domain" description="SLH" evidence="7">
    <location>
        <begin position="1587"/>
        <end position="1646"/>
    </location>
</feature>
<evidence type="ECO:0000259" key="7">
    <source>
        <dbReference type="PROSITE" id="PS51272"/>
    </source>
</evidence>
<dbReference type="GO" id="GO:0016798">
    <property type="term" value="F:hydrolase activity, acting on glycosyl bonds"/>
    <property type="evidence" value="ECO:0007669"/>
    <property type="project" value="UniProtKB-KW"/>
</dbReference>
<keyword evidence="5 8" id="KW-0326">Glycosidase</keyword>
<dbReference type="SMART" id="SM01065">
    <property type="entry name" value="CBM_2"/>
    <property type="match status" value="1"/>
</dbReference>
<dbReference type="InterPro" id="IPR003343">
    <property type="entry name" value="Big_2"/>
</dbReference>
<dbReference type="SMART" id="SM00642">
    <property type="entry name" value="Aamy"/>
    <property type="match status" value="1"/>
</dbReference>
<dbReference type="InterPro" id="IPR006047">
    <property type="entry name" value="GH13_cat_dom"/>
</dbReference>
<dbReference type="Gene3D" id="3.20.20.80">
    <property type="entry name" value="Glycosidases"/>
    <property type="match status" value="1"/>
</dbReference>
<dbReference type="Proteomes" id="UP000567067">
    <property type="component" value="Unassembled WGS sequence"/>
</dbReference>
<dbReference type="InterPro" id="IPR014756">
    <property type="entry name" value="Ig_E-set"/>
</dbReference>
<dbReference type="InterPro" id="IPR013783">
    <property type="entry name" value="Ig-like_fold"/>
</dbReference>
<gene>
    <name evidence="8" type="ORF">FHR92_000085</name>
</gene>
<evidence type="ECO:0000256" key="2">
    <source>
        <dbReference type="ARBA" id="ARBA00022729"/>
    </source>
</evidence>
<dbReference type="Pfam" id="PF00128">
    <property type="entry name" value="Alpha-amylase"/>
    <property type="match status" value="1"/>
</dbReference>
<keyword evidence="9" id="KW-1185">Reference proteome</keyword>
<protein>
    <submittedName>
        <fullName evidence="8">Glycosidase</fullName>
    </submittedName>
</protein>